<evidence type="ECO:0000256" key="3">
    <source>
        <dbReference type="ARBA" id="ARBA00022741"/>
    </source>
</evidence>
<keyword evidence="14" id="KW-0251">Elongation factor</keyword>
<evidence type="ECO:0000256" key="2">
    <source>
        <dbReference type="ARBA" id="ARBA00022475"/>
    </source>
</evidence>
<dbReference type="SUPFAM" id="SSF54980">
    <property type="entry name" value="EF-G C-terminal domain-like"/>
    <property type="match status" value="2"/>
</dbReference>
<dbReference type="SUPFAM" id="SSF52540">
    <property type="entry name" value="P-loop containing nucleoside triphosphate hydrolases"/>
    <property type="match status" value="1"/>
</dbReference>
<evidence type="ECO:0000256" key="1">
    <source>
        <dbReference type="ARBA" id="ARBA00005454"/>
    </source>
</evidence>
<sequence>MNINEMRERQKRIRNFSIIAHIDHGKSTLADRILQQTHSVADRDMQAQLLDSMDLERERGITIKLNAIELTYKAKDGEDYIFHLIDTPGHVDFTYEVSRSLAACEGALLVVDAAQGIEAQTLANVYLALDNDLEILPVINKIDLPAADPERVQFEIEDIIGIDASEAVHASAKSGIGIEEILEQIVEKVPEPQGDVDAPLKALIFDSAYDSYRGVVLNIRVMEGVIRPGERMKLMSNGKEFEVVEVGIFSPSPIQRDFLMAGDVGYVTANIKTIQDTRVGDTITLANNPTEEALPGYRKLNPMVYAGLYPVDSSDYNDLRESLERLQLNDAALQFEPETSQALGFGYRTGFLGLLHMDVIQERLEREFGLDLIMTAPSVIYEVVKTDGETIIVDNPSMMPDNTEVDKILEPYVKATIMVPNDYVGAVMDLCERKRGNFLTMDYLDEYRVNVVYEMPMAEIIFDFFDKLKSNTKGYASLEYEVIGYKQSNLVKLDILLNGEIIDAFSTIVHRDFAFNRGKELASKLKEIIPRQMFEIPVQATIGNKVIARTTIKAYRKDVTAKLYGGDVSRRKKLLEKQKEGKKRMKSVGSVEIPQEAFMAVLSMDED</sequence>
<dbReference type="GO" id="GO:0003746">
    <property type="term" value="F:translation elongation factor activity"/>
    <property type="evidence" value="ECO:0007669"/>
    <property type="project" value="UniProtKB-UniRule"/>
</dbReference>
<dbReference type="HAMAP" id="MF_00071">
    <property type="entry name" value="LepA"/>
    <property type="match status" value="1"/>
</dbReference>
<dbReference type="Pfam" id="PF03144">
    <property type="entry name" value="GTP_EFTU_D2"/>
    <property type="match status" value="1"/>
</dbReference>
<keyword evidence="15" id="KW-1185">Reference proteome</keyword>
<keyword evidence="4 12" id="KW-0378">Hydrolase</keyword>
<keyword evidence="5 12" id="KW-0648">Protein biosynthesis</keyword>
<dbReference type="InterPro" id="IPR038363">
    <property type="entry name" value="LepA_C_sf"/>
</dbReference>
<dbReference type="Gene3D" id="3.30.70.2570">
    <property type="entry name" value="Elongation factor 4, C-terminal domain"/>
    <property type="match status" value="1"/>
</dbReference>
<dbReference type="GO" id="GO:0045727">
    <property type="term" value="P:positive regulation of translation"/>
    <property type="evidence" value="ECO:0007669"/>
    <property type="project" value="UniProtKB-UniRule"/>
</dbReference>
<organism evidence="14 15">
    <name type="scientific">Ruoffia halotolerans</name>
    <dbReference type="NCBI Taxonomy" id="2748684"/>
    <lineage>
        <taxon>Bacteria</taxon>
        <taxon>Bacillati</taxon>
        <taxon>Bacillota</taxon>
        <taxon>Bacilli</taxon>
        <taxon>Lactobacillales</taxon>
        <taxon>Aerococcaceae</taxon>
        <taxon>Ruoffia</taxon>
    </lineage>
</organism>
<dbReference type="InterPro" id="IPR035654">
    <property type="entry name" value="LepA_IV"/>
</dbReference>
<evidence type="ECO:0000256" key="9">
    <source>
        <dbReference type="ARBA" id="ARBA00057626"/>
    </source>
</evidence>
<dbReference type="GO" id="GO:0005525">
    <property type="term" value="F:GTP binding"/>
    <property type="evidence" value="ECO:0007669"/>
    <property type="project" value="UniProtKB-UniRule"/>
</dbReference>
<gene>
    <name evidence="12 14" type="primary">lepA</name>
    <name evidence="14" type="ORF">HW423_03080</name>
</gene>
<proteinExistence type="inferred from homology"/>
<evidence type="ECO:0000256" key="6">
    <source>
        <dbReference type="ARBA" id="ARBA00023134"/>
    </source>
</evidence>
<evidence type="ECO:0000256" key="4">
    <source>
        <dbReference type="ARBA" id="ARBA00022801"/>
    </source>
</evidence>
<evidence type="ECO:0000256" key="11">
    <source>
        <dbReference type="ARBA" id="ARBA00066744"/>
    </source>
</evidence>
<dbReference type="RefSeq" id="WP_218930482.1">
    <property type="nucleotide sequence ID" value="NZ_JACAOA010000005.1"/>
</dbReference>
<dbReference type="NCBIfam" id="TIGR01393">
    <property type="entry name" value="lepA"/>
    <property type="match status" value="1"/>
</dbReference>
<evidence type="ECO:0000256" key="12">
    <source>
        <dbReference type="HAMAP-Rule" id="MF_00071"/>
    </source>
</evidence>
<dbReference type="CDD" id="cd01890">
    <property type="entry name" value="LepA"/>
    <property type="match status" value="1"/>
</dbReference>
<evidence type="ECO:0000313" key="14">
    <source>
        <dbReference type="EMBL" id="MBA5728765.1"/>
    </source>
</evidence>
<keyword evidence="3 12" id="KW-0547">Nucleotide-binding</keyword>
<dbReference type="InterPro" id="IPR035647">
    <property type="entry name" value="EFG_III/V"/>
</dbReference>
<comment type="subcellular location">
    <subcellularLocation>
        <location evidence="12">Cell membrane</location>
        <topology evidence="12">Peripheral membrane protein</topology>
        <orientation evidence="12">Cytoplasmic side</orientation>
    </subcellularLocation>
</comment>
<comment type="similarity">
    <text evidence="10">Belongs to the GTP-binding elongation factor family. LepA subfamily.</text>
</comment>
<dbReference type="GO" id="GO:0005886">
    <property type="term" value="C:plasma membrane"/>
    <property type="evidence" value="ECO:0007669"/>
    <property type="project" value="UniProtKB-SubCell"/>
</dbReference>
<dbReference type="InterPro" id="IPR027417">
    <property type="entry name" value="P-loop_NTPase"/>
</dbReference>
<dbReference type="InterPro" id="IPR004161">
    <property type="entry name" value="EFTu-like_2"/>
</dbReference>
<keyword evidence="7 12" id="KW-0472">Membrane</keyword>
<evidence type="ECO:0000256" key="7">
    <source>
        <dbReference type="ARBA" id="ARBA00023136"/>
    </source>
</evidence>
<dbReference type="InterPro" id="IPR000640">
    <property type="entry name" value="EFG_V-like"/>
</dbReference>
<dbReference type="CDD" id="cd03699">
    <property type="entry name" value="EF4_II"/>
    <property type="match status" value="1"/>
</dbReference>
<feature type="domain" description="Tr-type G" evidence="13">
    <location>
        <begin position="11"/>
        <end position="193"/>
    </location>
</feature>
<dbReference type="AlphaFoldDB" id="A0A839A583"/>
<dbReference type="CDD" id="cd03709">
    <property type="entry name" value="lepA_C"/>
    <property type="match status" value="1"/>
</dbReference>
<evidence type="ECO:0000256" key="5">
    <source>
        <dbReference type="ARBA" id="ARBA00022917"/>
    </source>
</evidence>
<name>A0A839A583_9LACT</name>
<comment type="function">
    <text evidence="9 12">Required for accurate and efficient protein synthesis under certain stress conditions. May act as a fidelity factor of the translation reaction, by catalyzing a one-codon backward translocation of tRNAs on improperly translocated ribosomes. Back-translocation proceeds from a post-translocation (POST) complex to a pre-translocation (PRE) complex, thus giving elongation factor G a second chance to translocate the tRNAs correctly. Binds to ribosomes in a GTP-dependent manner.</text>
</comment>
<evidence type="ECO:0000259" key="13">
    <source>
        <dbReference type="PROSITE" id="PS51722"/>
    </source>
</evidence>
<dbReference type="GO" id="GO:0003924">
    <property type="term" value="F:GTPase activity"/>
    <property type="evidence" value="ECO:0007669"/>
    <property type="project" value="UniProtKB-UniRule"/>
</dbReference>
<dbReference type="Gene3D" id="3.30.70.870">
    <property type="entry name" value="Elongation Factor G (Translational Gtpase), domain 3"/>
    <property type="match status" value="1"/>
</dbReference>
<dbReference type="EC" id="3.6.5.n1" evidence="11 12"/>
<dbReference type="InterPro" id="IPR013842">
    <property type="entry name" value="LepA_CTD"/>
</dbReference>
<dbReference type="PRINTS" id="PR00315">
    <property type="entry name" value="ELONGATNFCT"/>
</dbReference>
<dbReference type="FunFam" id="3.30.70.870:FF:000004">
    <property type="entry name" value="Translation factor GUF1, mitochondrial"/>
    <property type="match status" value="1"/>
</dbReference>
<dbReference type="CDD" id="cd16260">
    <property type="entry name" value="EF4_III"/>
    <property type="match status" value="1"/>
</dbReference>
<dbReference type="PROSITE" id="PS51722">
    <property type="entry name" value="G_TR_2"/>
    <property type="match status" value="1"/>
</dbReference>
<dbReference type="InterPro" id="IPR006297">
    <property type="entry name" value="EF-4"/>
</dbReference>
<dbReference type="FunFam" id="2.40.30.10:FF:000015">
    <property type="entry name" value="Translation factor GUF1, mitochondrial"/>
    <property type="match status" value="1"/>
</dbReference>
<comment type="caution">
    <text evidence="14">The sequence shown here is derived from an EMBL/GenBank/DDBJ whole genome shotgun (WGS) entry which is preliminary data.</text>
</comment>
<dbReference type="InterPro" id="IPR005225">
    <property type="entry name" value="Small_GTP-bd"/>
</dbReference>
<dbReference type="EMBL" id="JACAOA010000005">
    <property type="protein sequence ID" value="MBA5728765.1"/>
    <property type="molecule type" value="Genomic_DNA"/>
</dbReference>
<feature type="binding site" evidence="12">
    <location>
        <begin position="140"/>
        <end position="143"/>
    </location>
    <ligand>
        <name>GTP</name>
        <dbReference type="ChEBI" id="CHEBI:37565"/>
    </ligand>
</feature>
<dbReference type="Pfam" id="PF06421">
    <property type="entry name" value="LepA_C"/>
    <property type="match status" value="1"/>
</dbReference>
<dbReference type="Pfam" id="PF00679">
    <property type="entry name" value="EFG_C"/>
    <property type="match status" value="1"/>
</dbReference>
<dbReference type="FunFam" id="3.40.50.300:FF:000078">
    <property type="entry name" value="Elongation factor 4"/>
    <property type="match status" value="1"/>
</dbReference>
<dbReference type="PANTHER" id="PTHR43512:SF4">
    <property type="entry name" value="TRANSLATION FACTOR GUF1 HOMOLOG, CHLOROPLASTIC"/>
    <property type="match status" value="1"/>
</dbReference>
<comment type="catalytic activity">
    <reaction evidence="8 12">
        <text>GTP + H2O = GDP + phosphate + H(+)</text>
        <dbReference type="Rhea" id="RHEA:19669"/>
        <dbReference type="ChEBI" id="CHEBI:15377"/>
        <dbReference type="ChEBI" id="CHEBI:15378"/>
        <dbReference type="ChEBI" id="CHEBI:37565"/>
        <dbReference type="ChEBI" id="CHEBI:43474"/>
        <dbReference type="ChEBI" id="CHEBI:58189"/>
        <dbReference type="EC" id="3.6.5.n1"/>
    </reaction>
</comment>
<dbReference type="InterPro" id="IPR009000">
    <property type="entry name" value="Transl_B-barrel_sf"/>
</dbReference>
<evidence type="ECO:0000256" key="10">
    <source>
        <dbReference type="ARBA" id="ARBA00061052"/>
    </source>
</evidence>
<dbReference type="Gene3D" id="3.30.70.240">
    <property type="match status" value="1"/>
</dbReference>
<dbReference type="PROSITE" id="PS00301">
    <property type="entry name" value="G_TR_1"/>
    <property type="match status" value="1"/>
</dbReference>
<dbReference type="InterPro" id="IPR031157">
    <property type="entry name" value="G_TR_CS"/>
</dbReference>
<dbReference type="GO" id="GO:0043022">
    <property type="term" value="F:ribosome binding"/>
    <property type="evidence" value="ECO:0007669"/>
    <property type="project" value="UniProtKB-UniRule"/>
</dbReference>
<evidence type="ECO:0000256" key="8">
    <source>
        <dbReference type="ARBA" id="ARBA00050293"/>
    </source>
</evidence>
<reference evidence="14 15" key="1">
    <citation type="submission" date="2020-06" db="EMBL/GenBank/DDBJ databases">
        <title>Reclassification of Facklamia ignava, Facklamia soureckii and Facklami tabacinasalis as Falseniella iganva gen. nov., comb. nov., Hutsoniella ignava gen. nov., comb. nov., and Ruoffia tabacinasalis gen. nov., comb. nov and description of Ruoffia haltotolerans sp. nov., isolated from hypersaline Inland Sea of Qatar.</title>
        <authorList>
            <person name="Fotedar R."/>
            <person name="Sankaranarayanan K."/>
            <person name="Lawson P."/>
            <person name="Caldwell M."/>
            <person name="Zeyara A."/>
            <person name="Al Malki A."/>
            <person name="Ali M."/>
        </authorList>
    </citation>
    <scope>NUCLEOTIDE SEQUENCE [LARGE SCALE GENOMIC DNA]</scope>
    <source>
        <strain evidence="14 15">INB8</strain>
    </source>
</reference>
<dbReference type="Proteomes" id="UP000571018">
    <property type="component" value="Unassembled WGS sequence"/>
</dbReference>
<dbReference type="SUPFAM" id="SSF50447">
    <property type="entry name" value="Translation proteins"/>
    <property type="match status" value="1"/>
</dbReference>
<dbReference type="Gene3D" id="2.40.30.10">
    <property type="entry name" value="Translation factors"/>
    <property type="match status" value="1"/>
</dbReference>
<evidence type="ECO:0000313" key="15">
    <source>
        <dbReference type="Proteomes" id="UP000571018"/>
    </source>
</evidence>
<dbReference type="SMART" id="SM00838">
    <property type="entry name" value="EFG_C"/>
    <property type="match status" value="1"/>
</dbReference>
<keyword evidence="6 12" id="KW-0342">GTP-binding</keyword>
<keyword evidence="2 12" id="KW-1003">Cell membrane</keyword>
<dbReference type="FunFam" id="3.30.70.2570:FF:000001">
    <property type="entry name" value="Translation factor GUF1, mitochondrial"/>
    <property type="match status" value="1"/>
</dbReference>
<feature type="binding site" evidence="12">
    <location>
        <begin position="23"/>
        <end position="28"/>
    </location>
    <ligand>
        <name>GTP</name>
        <dbReference type="ChEBI" id="CHEBI:37565"/>
    </ligand>
</feature>
<dbReference type="Pfam" id="PF00009">
    <property type="entry name" value="GTP_EFTU"/>
    <property type="match status" value="1"/>
</dbReference>
<dbReference type="InterPro" id="IPR000795">
    <property type="entry name" value="T_Tr_GTP-bd_dom"/>
</dbReference>
<dbReference type="NCBIfam" id="TIGR00231">
    <property type="entry name" value="small_GTP"/>
    <property type="match status" value="1"/>
</dbReference>
<protein>
    <recommendedName>
        <fullName evidence="11 12">Elongation factor 4</fullName>
        <shortName evidence="12">EF-4</shortName>
        <ecNumber evidence="11 12">3.6.5.n1</ecNumber>
    </recommendedName>
    <alternativeName>
        <fullName evidence="12">Ribosomal back-translocase LepA</fullName>
    </alternativeName>
</protein>
<dbReference type="FunFam" id="3.30.70.240:FF:000007">
    <property type="entry name" value="Translation factor GUF1, mitochondrial"/>
    <property type="match status" value="1"/>
</dbReference>
<accession>A0A839A583</accession>
<dbReference type="PANTHER" id="PTHR43512">
    <property type="entry name" value="TRANSLATION FACTOR GUF1-RELATED"/>
    <property type="match status" value="1"/>
</dbReference>
<dbReference type="Gene3D" id="3.40.50.300">
    <property type="entry name" value="P-loop containing nucleotide triphosphate hydrolases"/>
    <property type="match status" value="1"/>
</dbReference>
<comment type="similarity">
    <text evidence="1 12">Belongs to the TRAFAC class translation factor GTPase superfamily. Classic translation factor GTPase family. LepA subfamily.</text>
</comment>